<dbReference type="SUPFAM" id="SSF53448">
    <property type="entry name" value="Nucleotide-diphospho-sugar transferases"/>
    <property type="match status" value="1"/>
</dbReference>
<keyword evidence="2" id="KW-0472">Membrane</keyword>
<dbReference type="PANTHER" id="PTHR48090:SF7">
    <property type="entry name" value="RFBJ PROTEIN"/>
    <property type="match status" value="1"/>
</dbReference>
<dbReference type="InterPro" id="IPR001173">
    <property type="entry name" value="Glyco_trans_2-like"/>
</dbReference>
<keyword evidence="5" id="KW-1185">Reference proteome</keyword>
<dbReference type="CDD" id="cd04179">
    <property type="entry name" value="DPM_DPG-synthase_like"/>
    <property type="match status" value="1"/>
</dbReference>
<evidence type="ECO:0000313" key="5">
    <source>
        <dbReference type="Proteomes" id="UP000217895"/>
    </source>
</evidence>
<proteinExistence type="predicted"/>
<dbReference type="PANTHER" id="PTHR48090">
    <property type="entry name" value="UNDECAPRENYL-PHOSPHATE 4-DEOXY-4-FORMAMIDO-L-ARABINOSE TRANSFERASE-RELATED"/>
    <property type="match status" value="1"/>
</dbReference>
<dbReference type="InterPro" id="IPR029044">
    <property type="entry name" value="Nucleotide-diphossugar_trans"/>
</dbReference>
<evidence type="ECO:0000256" key="2">
    <source>
        <dbReference type="SAM" id="Phobius"/>
    </source>
</evidence>
<keyword evidence="2" id="KW-1133">Transmembrane helix</keyword>
<evidence type="ECO:0000259" key="3">
    <source>
        <dbReference type="Pfam" id="PF00535"/>
    </source>
</evidence>
<dbReference type="EMBL" id="AP018203">
    <property type="protein sequence ID" value="BAY57214.1"/>
    <property type="molecule type" value="Genomic_DNA"/>
</dbReference>
<dbReference type="AlphaFoldDB" id="A0A1Z4JKE9"/>
<feature type="transmembrane region" description="Helical" evidence="2">
    <location>
        <begin position="327"/>
        <end position="348"/>
    </location>
</feature>
<dbReference type="Pfam" id="PF00535">
    <property type="entry name" value="Glycos_transf_2"/>
    <property type="match status" value="1"/>
</dbReference>
<name>A0A1Z4JKE9_LEPBY</name>
<feature type="domain" description="Glycosyltransferase 2-like" evidence="3">
    <location>
        <begin position="29"/>
        <end position="196"/>
    </location>
</feature>
<evidence type="ECO:0000256" key="1">
    <source>
        <dbReference type="SAM" id="MobiDB-lite"/>
    </source>
</evidence>
<sequence length="371" mass="42073">MQEQFSPVRSTRHSPYSIVPSSDQKPLVSLIAPAFNEALILQDNLSFLCDYMRSLESEYDWEIVIVNDGSRDETGRLAQEFARTHSNVRVLHHRVNRGLGQALKTGFSGAKGDYVVVVDLDLSYCPEHIGLLLKKIQDTQAGVVVASPYMSGGRVSNVPWLRRELSVWANRFLSIAAKRNLSTLTGMVRVYDAEFLRSLNLRSNGMEINPELIHKAFLLGTKVEEIPAHLNWRMQKSQPQPQQRKSSLSSSAKLLRHTWEIFFSGFLLRPVIFFIVPSVLFFLMSLYANAWVLVHCFTQYQRLAQDTRFPDATEAVALAFAQAPHTFFIGGTTLMLAIQLFSLGIVSVQNKSYFEELFYLGTAIYKRNSEK</sequence>
<keyword evidence="4" id="KW-0808">Transferase</keyword>
<dbReference type="InterPro" id="IPR050256">
    <property type="entry name" value="Glycosyltransferase_2"/>
</dbReference>
<dbReference type="Gene3D" id="3.90.550.10">
    <property type="entry name" value="Spore Coat Polysaccharide Biosynthesis Protein SpsA, Chain A"/>
    <property type="match status" value="1"/>
</dbReference>
<organism evidence="4 5">
    <name type="scientific">Leptolyngbya boryana NIES-2135</name>
    <dbReference type="NCBI Taxonomy" id="1973484"/>
    <lineage>
        <taxon>Bacteria</taxon>
        <taxon>Bacillati</taxon>
        <taxon>Cyanobacteriota</taxon>
        <taxon>Cyanophyceae</taxon>
        <taxon>Leptolyngbyales</taxon>
        <taxon>Leptolyngbyaceae</taxon>
        <taxon>Leptolyngbya group</taxon>
        <taxon>Leptolyngbya</taxon>
    </lineage>
</organism>
<feature type="region of interest" description="Disordered" evidence="1">
    <location>
        <begin position="1"/>
        <end position="20"/>
    </location>
</feature>
<feature type="transmembrane region" description="Helical" evidence="2">
    <location>
        <begin position="266"/>
        <end position="288"/>
    </location>
</feature>
<protein>
    <submittedName>
        <fullName evidence="4">Glycosyltransferase</fullName>
    </submittedName>
</protein>
<evidence type="ECO:0000313" key="4">
    <source>
        <dbReference type="EMBL" id="BAY57214.1"/>
    </source>
</evidence>
<reference evidence="4 5" key="1">
    <citation type="submission" date="2017-06" db="EMBL/GenBank/DDBJ databases">
        <title>Genome sequencing of cyanobaciteial culture collection at National Institute for Environmental Studies (NIES).</title>
        <authorList>
            <person name="Hirose Y."/>
            <person name="Shimura Y."/>
            <person name="Fujisawa T."/>
            <person name="Nakamura Y."/>
            <person name="Kawachi M."/>
        </authorList>
    </citation>
    <scope>NUCLEOTIDE SEQUENCE [LARGE SCALE GENOMIC DNA]</scope>
    <source>
        <strain evidence="4 5">NIES-2135</strain>
    </source>
</reference>
<keyword evidence="2" id="KW-0812">Transmembrane</keyword>
<gene>
    <name evidence="4" type="ORF">NIES2135_40780</name>
</gene>
<accession>A0A1Z4JKE9</accession>
<dbReference type="Proteomes" id="UP000217895">
    <property type="component" value="Chromosome"/>
</dbReference>
<dbReference type="GO" id="GO:0016740">
    <property type="term" value="F:transferase activity"/>
    <property type="evidence" value="ECO:0007669"/>
    <property type="project" value="UniProtKB-KW"/>
</dbReference>